<dbReference type="Proteomes" id="UP001597053">
    <property type="component" value="Unassembled WGS sequence"/>
</dbReference>
<comment type="caution">
    <text evidence="1">The sequence shown here is derived from an EMBL/GenBank/DDBJ whole genome shotgun (WGS) entry which is preliminary data.</text>
</comment>
<feature type="non-terminal residue" evidence="1">
    <location>
        <position position="1"/>
    </location>
</feature>
<reference evidence="2" key="1">
    <citation type="journal article" date="2019" name="Int. J. Syst. Evol. Microbiol.">
        <title>The Global Catalogue of Microorganisms (GCM) 10K type strain sequencing project: providing services to taxonomists for standard genome sequencing and annotation.</title>
        <authorList>
            <consortium name="The Broad Institute Genomics Platform"/>
            <consortium name="The Broad Institute Genome Sequencing Center for Infectious Disease"/>
            <person name="Wu L."/>
            <person name="Ma J."/>
        </authorList>
    </citation>
    <scope>NUCLEOTIDE SEQUENCE [LARGE SCALE GENOMIC DNA]</scope>
    <source>
        <strain evidence="2">JCM 32148</strain>
    </source>
</reference>
<protein>
    <submittedName>
        <fullName evidence="1">DNA polymerase IV</fullName>
    </submittedName>
</protein>
<proteinExistence type="predicted"/>
<evidence type="ECO:0000313" key="2">
    <source>
        <dbReference type="Proteomes" id="UP001597053"/>
    </source>
</evidence>
<organism evidence="1 2">
    <name type="scientific">Micromonospora azadirachtae</name>
    <dbReference type="NCBI Taxonomy" id="1970735"/>
    <lineage>
        <taxon>Bacteria</taxon>
        <taxon>Bacillati</taxon>
        <taxon>Actinomycetota</taxon>
        <taxon>Actinomycetes</taxon>
        <taxon>Micromonosporales</taxon>
        <taxon>Micromonosporaceae</taxon>
        <taxon>Micromonospora</taxon>
    </lineage>
</organism>
<dbReference type="EMBL" id="JBHTHM010001885">
    <property type="protein sequence ID" value="MFD0787268.1"/>
    <property type="molecule type" value="Genomic_DNA"/>
</dbReference>
<sequence>LALGAPERGWREAEVAADAAAARFGRSVIGPASLLGNRDRRRNENQPGP</sequence>
<evidence type="ECO:0000313" key="1">
    <source>
        <dbReference type="EMBL" id="MFD0787268.1"/>
    </source>
</evidence>
<gene>
    <name evidence="1" type="ORF">ACFQZ8_25485</name>
</gene>
<name>A0ABW3A8J6_9ACTN</name>
<keyword evidence="2" id="KW-1185">Reference proteome</keyword>
<accession>A0ABW3A8J6</accession>